<accession>A0A1F5KDE5</accession>
<dbReference type="GO" id="GO:0006098">
    <property type="term" value="P:pentose-phosphate shunt"/>
    <property type="evidence" value="ECO:0007669"/>
    <property type="project" value="InterPro"/>
</dbReference>
<dbReference type="InterPro" id="IPR006114">
    <property type="entry name" value="6PGDH_C"/>
</dbReference>
<gene>
    <name evidence="6" type="ORF">A3F00_01330</name>
</gene>
<dbReference type="InterPro" id="IPR008927">
    <property type="entry name" value="6-PGluconate_DH-like_C_sf"/>
</dbReference>
<dbReference type="PRINTS" id="PR00076">
    <property type="entry name" value="6PGDHDRGNASE"/>
</dbReference>
<dbReference type="PROSITE" id="PS00895">
    <property type="entry name" value="3_HYDROXYISOBUT_DH"/>
    <property type="match status" value="1"/>
</dbReference>
<dbReference type="InterPro" id="IPR013328">
    <property type="entry name" value="6PGD_dom2"/>
</dbReference>
<evidence type="ECO:0000256" key="2">
    <source>
        <dbReference type="ARBA" id="ARBA00023002"/>
    </source>
</evidence>
<dbReference type="InterPro" id="IPR006183">
    <property type="entry name" value="Pgluconate_DH"/>
</dbReference>
<dbReference type="Pfam" id="PF03446">
    <property type="entry name" value="NAD_binding_2"/>
    <property type="match status" value="1"/>
</dbReference>
<dbReference type="AlphaFoldDB" id="A0A1F5KDE5"/>
<evidence type="ECO:0000256" key="3">
    <source>
        <dbReference type="ARBA" id="ARBA00023064"/>
    </source>
</evidence>
<dbReference type="PANTHER" id="PTHR11811">
    <property type="entry name" value="6-PHOSPHOGLUCONATE DEHYDROGENASE"/>
    <property type="match status" value="1"/>
</dbReference>
<evidence type="ECO:0000313" key="6">
    <source>
        <dbReference type="EMBL" id="OGE38884.1"/>
    </source>
</evidence>
<dbReference type="Gene3D" id="3.40.50.720">
    <property type="entry name" value="NAD(P)-binding Rossmann-like Domain"/>
    <property type="match status" value="1"/>
</dbReference>
<evidence type="ECO:0000259" key="4">
    <source>
        <dbReference type="Pfam" id="PF00393"/>
    </source>
</evidence>
<comment type="caution">
    <text evidence="6">The sequence shown here is derived from an EMBL/GenBank/DDBJ whole genome shotgun (WGS) entry which is preliminary data.</text>
</comment>
<sequence length="339" mass="37038">MKLGFIGLGRMGKNMVLRLLEQEIKIVAWNRSPEPREELLKEAKKLKIGSKNLTVVSTLNDLVTSLRKDPSHLRGEPKVTPDHTSEVGGIIIWLMIDAGFAVDEVLKQLVPLLSKGDLIIDGGNSFYKDTLKRSKILSKYEIHFMDVGTSGGLEGARTGACLMIGGYGKDFIKIKPIAEAAAAPGAFGHFGPVGSGHFAKMVHNGIEYGMMEAIGEGTAILKTSPYDYDLREVFRVYNNKSIIDSRLVNWTLNELKVNPELSNISSTIGSAGGSGTKKGEAHWTIKLAKKMGVDTPVIKASVKVRDNSFKDKEDSPNGFRNKVVAAMRWQFGGHPVKKS</sequence>
<organism evidence="6 7">
    <name type="scientific">Candidatus Daviesbacteria bacterium RIFCSPHIGHO2_12_FULL_37_11</name>
    <dbReference type="NCBI Taxonomy" id="1797777"/>
    <lineage>
        <taxon>Bacteria</taxon>
        <taxon>Candidatus Daviesiibacteriota</taxon>
    </lineage>
</organism>
<dbReference type="InterPro" id="IPR036291">
    <property type="entry name" value="NAD(P)-bd_dom_sf"/>
</dbReference>
<feature type="domain" description="6-phosphogluconate dehydrogenase NADP-binding" evidence="5">
    <location>
        <begin position="2"/>
        <end position="183"/>
    </location>
</feature>
<keyword evidence="2" id="KW-0560">Oxidoreductase</keyword>
<evidence type="ECO:0000256" key="1">
    <source>
        <dbReference type="ARBA" id="ARBA00008419"/>
    </source>
</evidence>
<dbReference type="GO" id="GO:0019521">
    <property type="term" value="P:D-gluconate metabolic process"/>
    <property type="evidence" value="ECO:0007669"/>
    <property type="project" value="UniProtKB-KW"/>
</dbReference>
<protein>
    <recommendedName>
        <fullName evidence="8">6-phosphogluconate dehydrogenase (Decarboxylating)</fullName>
    </recommendedName>
</protein>
<dbReference type="InterPro" id="IPR002204">
    <property type="entry name" value="3-OH-isobutyrate_DH-rel_CS"/>
</dbReference>
<reference evidence="6 7" key="1">
    <citation type="journal article" date="2016" name="Nat. Commun.">
        <title>Thousands of microbial genomes shed light on interconnected biogeochemical processes in an aquifer system.</title>
        <authorList>
            <person name="Anantharaman K."/>
            <person name="Brown C.T."/>
            <person name="Hug L.A."/>
            <person name="Sharon I."/>
            <person name="Castelle C.J."/>
            <person name="Probst A.J."/>
            <person name="Thomas B.C."/>
            <person name="Singh A."/>
            <person name="Wilkins M.J."/>
            <person name="Karaoz U."/>
            <person name="Brodie E.L."/>
            <person name="Williams K.H."/>
            <person name="Hubbard S.S."/>
            <person name="Banfield J.F."/>
        </authorList>
    </citation>
    <scope>NUCLEOTIDE SEQUENCE [LARGE SCALE GENOMIC DNA]</scope>
</reference>
<dbReference type="SUPFAM" id="SSF51735">
    <property type="entry name" value="NAD(P)-binding Rossmann-fold domains"/>
    <property type="match status" value="1"/>
</dbReference>
<evidence type="ECO:0000313" key="7">
    <source>
        <dbReference type="Proteomes" id="UP000176527"/>
    </source>
</evidence>
<evidence type="ECO:0008006" key="8">
    <source>
        <dbReference type="Google" id="ProtNLM"/>
    </source>
</evidence>
<keyword evidence="3" id="KW-0311">Gluconate utilization</keyword>
<feature type="domain" description="6-phosphogluconate dehydrogenase C-terminal" evidence="4">
    <location>
        <begin position="196"/>
        <end position="313"/>
    </location>
</feature>
<proteinExistence type="inferred from homology"/>
<dbReference type="GO" id="GO:0050661">
    <property type="term" value="F:NADP binding"/>
    <property type="evidence" value="ECO:0007669"/>
    <property type="project" value="InterPro"/>
</dbReference>
<dbReference type="Proteomes" id="UP000176527">
    <property type="component" value="Unassembled WGS sequence"/>
</dbReference>
<comment type="similarity">
    <text evidence="1">Belongs to the 6-phosphogluconate dehydrogenase family.</text>
</comment>
<dbReference type="Pfam" id="PF00393">
    <property type="entry name" value="6PGD"/>
    <property type="match status" value="1"/>
</dbReference>
<name>A0A1F5KDE5_9BACT</name>
<dbReference type="GO" id="GO:0016054">
    <property type="term" value="P:organic acid catabolic process"/>
    <property type="evidence" value="ECO:0007669"/>
    <property type="project" value="UniProtKB-ARBA"/>
</dbReference>
<dbReference type="InterPro" id="IPR006115">
    <property type="entry name" value="6PGDH_NADP-bd"/>
</dbReference>
<dbReference type="EMBL" id="MFDE01000010">
    <property type="protein sequence ID" value="OGE38884.1"/>
    <property type="molecule type" value="Genomic_DNA"/>
</dbReference>
<evidence type="ECO:0000259" key="5">
    <source>
        <dbReference type="Pfam" id="PF03446"/>
    </source>
</evidence>
<dbReference type="Gene3D" id="1.10.1040.10">
    <property type="entry name" value="N-(1-d-carboxylethyl)-l-norvaline Dehydrogenase, domain 2"/>
    <property type="match status" value="1"/>
</dbReference>
<dbReference type="GO" id="GO:0004616">
    <property type="term" value="F:phosphogluconate dehydrogenase (decarboxylating) activity"/>
    <property type="evidence" value="ECO:0007669"/>
    <property type="project" value="InterPro"/>
</dbReference>
<dbReference type="SUPFAM" id="SSF48179">
    <property type="entry name" value="6-phosphogluconate dehydrogenase C-terminal domain-like"/>
    <property type="match status" value="1"/>
</dbReference>